<feature type="compositionally biased region" description="Polar residues" evidence="1">
    <location>
        <begin position="294"/>
        <end position="316"/>
    </location>
</feature>
<evidence type="ECO:0000313" key="3">
    <source>
        <dbReference type="Proteomes" id="UP000229366"/>
    </source>
</evidence>
<keyword evidence="3" id="KW-1185">Reference proteome</keyword>
<dbReference type="AlphaFoldDB" id="A0A2M8VZ53"/>
<dbReference type="RefSeq" id="WP_100378873.1">
    <property type="nucleotide sequence ID" value="NZ_CBCSBW010000001.1"/>
</dbReference>
<dbReference type="Pfam" id="PF11737">
    <property type="entry name" value="DUF3300"/>
    <property type="match status" value="1"/>
</dbReference>
<dbReference type="PANTHER" id="PTHR40269">
    <property type="entry name" value="OUTER MEMBRANE PROTEIN-RELATED"/>
    <property type="match status" value="1"/>
</dbReference>
<evidence type="ECO:0000313" key="2">
    <source>
        <dbReference type="EMBL" id="PJI83139.1"/>
    </source>
</evidence>
<dbReference type="Proteomes" id="UP000229366">
    <property type="component" value="Unassembled WGS sequence"/>
</dbReference>
<dbReference type="InterPro" id="IPR021728">
    <property type="entry name" value="DUF3300"/>
</dbReference>
<comment type="caution">
    <text evidence="2">The sequence shown here is derived from an EMBL/GenBank/DDBJ whole genome shotgun (WGS) entry which is preliminary data.</text>
</comment>
<dbReference type="OrthoDB" id="197257at2"/>
<protein>
    <submittedName>
        <fullName evidence="2">Uncharacterized protein DUF3300</fullName>
    </submittedName>
</protein>
<feature type="compositionally biased region" description="Gly residues" evidence="1">
    <location>
        <begin position="357"/>
        <end position="372"/>
    </location>
</feature>
<dbReference type="EMBL" id="PGTX01000001">
    <property type="protein sequence ID" value="PJI83139.1"/>
    <property type="molecule type" value="Genomic_DNA"/>
</dbReference>
<feature type="region of interest" description="Disordered" evidence="1">
    <location>
        <begin position="280"/>
        <end position="372"/>
    </location>
</feature>
<accession>A0A2M8VZ53</accession>
<dbReference type="PROSITE" id="PS51257">
    <property type="entry name" value="PROKAR_LIPOPROTEIN"/>
    <property type="match status" value="1"/>
</dbReference>
<sequence>MKTQLKIGFLIASTAFFVGCTGNSDPYSQSASFPQAYTQSAAFDSTPQRISSAQLQSLVSPIALYPDSLLSLMLLASTYPLEVAEAYNWRRGNSGLSGSALQNALKAQSWNDSVKSLISFPQAFNMMGSQLQWTQNLGNAYKLQAADTMQAVQILRKRAVQAGTLKSNQQMTVSVDASGNILILPANAQVVYVPSYNPTVVYGAWPYPEYPPYPAYNPAWGAMSFGLGLAVGESFWSTPSWSSGTINVNNTNASARSSRGLIGPSSIQNQQRLLNDWKNNATPQDRQDLKSADQKANTAFQKDATSQEQAQANRLNQEARNDQQQDRANPNIDREAAQENAMRAQARNDRFADSRYGGRGGFGGGHMGGFRR</sequence>
<proteinExistence type="predicted"/>
<dbReference type="PANTHER" id="PTHR40269:SF1">
    <property type="entry name" value="OUTER MEMBRANE PROTEIN"/>
    <property type="match status" value="1"/>
</dbReference>
<organism evidence="2 3">
    <name type="scientific">Polynucleobacter brandtiae</name>
    <dbReference type="NCBI Taxonomy" id="1938816"/>
    <lineage>
        <taxon>Bacteria</taxon>
        <taxon>Pseudomonadati</taxon>
        <taxon>Pseudomonadota</taxon>
        <taxon>Betaproteobacteria</taxon>
        <taxon>Burkholderiales</taxon>
        <taxon>Burkholderiaceae</taxon>
        <taxon>Polynucleobacter</taxon>
    </lineage>
</organism>
<gene>
    <name evidence="2" type="ORF">B0G85_0531</name>
</gene>
<reference evidence="2 3" key="1">
    <citation type="submission" date="2017-11" db="EMBL/GenBank/DDBJ databases">
        <title>Genomic Encyclopedia of Type Strains, Phase III (KMG-III): the genomes of soil and plant-associated and newly described type strains.</title>
        <authorList>
            <person name="Whitman W."/>
        </authorList>
    </citation>
    <scope>NUCLEOTIDE SEQUENCE [LARGE SCALE GENOMIC DNA]</scope>
    <source>
        <strain evidence="2 3">UB-Domo-W1</strain>
    </source>
</reference>
<evidence type="ECO:0000256" key="1">
    <source>
        <dbReference type="SAM" id="MobiDB-lite"/>
    </source>
</evidence>
<name>A0A2M8VZ53_9BURK</name>